<dbReference type="Proteomes" id="UP000000556">
    <property type="component" value="Chromosome"/>
</dbReference>
<dbReference type="RefSeq" id="WP_049586749.1">
    <property type="nucleotide sequence ID" value="NC_002947.4"/>
</dbReference>
<keyword evidence="2" id="KW-1185">Reference proteome</keyword>
<reference evidence="1 2" key="1">
    <citation type="journal article" date="2002" name="Environ. Microbiol.">
        <title>Complete genome sequence and comparative analysis of the metabolically versatile Pseudomonas putida KT2440.</title>
        <authorList>
            <person name="Nelson K.E."/>
            <person name="Weinel C."/>
            <person name="Paulsen I.T."/>
            <person name="Dodson R.J."/>
            <person name="Hilbert H."/>
            <person name="Martins dos Santos V.A."/>
            <person name="Fouts D.E."/>
            <person name="Gill S.R."/>
            <person name="Pop M."/>
            <person name="Holmes M."/>
            <person name="Brinkac L."/>
            <person name="Beanan M."/>
            <person name="DeBoy R.T."/>
            <person name="Daugherty S."/>
            <person name="Kolonay J."/>
            <person name="Madupu R."/>
            <person name="Nelson W."/>
            <person name="White O."/>
            <person name="Peterson J."/>
            <person name="Khouri H."/>
            <person name="Hance I."/>
            <person name="Chris Lee P."/>
            <person name="Holtzapple E."/>
            <person name="Scanlan D."/>
            <person name="Tran K."/>
            <person name="Moazzez A."/>
            <person name="Utterback T."/>
            <person name="Rizzo M."/>
            <person name="Lee K."/>
            <person name="Kosack D."/>
            <person name="Moestl D."/>
            <person name="Wedler H."/>
            <person name="Lauber J."/>
            <person name="Stjepandic D."/>
            <person name="Hoheisel J."/>
            <person name="Straetz M."/>
            <person name="Heim S."/>
            <person name="Kiewitz C."/>
            <person name="Eisen J.A."/>
            <person name="Timmis K.N."/>
            <person name="Dusterhoft A."/>
            <person name="Tummler B."/>
            <person name="Fraser C.M."/>
        </authorList>
    </citation>
    <scope>NUCLEOTIDE SEQUENCE [LARGE SCALE GENOMIC DNA]</scope>
    <source>
        <strain evidence="2">ATCC 47054 / DSM 6125 / CFBP 8728 / NCIMB 11950 / KT2440</strain>
    </source>
</reference>
<sequence length="96" mass="10442">MMIKESTLAAVAVSVVCDRCGQTCPSDDGHPQHAVLSAAWKSGSQQNPEAYELHLCESCFFATLSTIKRERWAQLMFSEEADSLLSDANFGRSDGA</sequence>
<protein>
    <submittedName>
        <fullName evidence="1">Uncharacterized protein</fullName>
    </submittedName>
</protein>
<dbReference type="BioCyc" id="PPUT160488:G1G01-4697-MONOMER"/>
<gene>
    <name evidence="1" type="ordered locus">PP_5678</name>
</gene>
<dbReference type="KEGG" id="ppu:PP_5678"/>
<name>A0A140FWN0_PSEPK</name>
<evidence type="ECO:0000313" key="1">
    <source>
        <dbReference type="EMBL" id="AMM03013.1"/>
    </source>
</evidence>
<reference evidence="1 2" key="2">
    <citation type="journal article" date="2016" name="Environ. Microbiol.">
        <title>The revisited genome of Pseudomonas putida KT2440 enlightens its value as a robust metabolic chassis.</title>
        <authorList>
            <person name="Belda E."/>
            <person name="van Heck R.G."/>
            <person name="Lopez-Sanchez M.J."/>
            <person name="Cruveiller S."/>
            <person name="Barbe V."/>
            <person name="Fraser C."/>
            <person name="Klenk H.P."/>
            <person name="Petersen J."/>
            <person name="Morgat A."/>
            <person name="Nikel P.I."/>
            <person name="Vallenet D."/>
            <person name="Rouy Z."/>
            <person name="Sekowska A."/>
            <person name="Martins Dos Santos V.A."/>
            <person name="de Lorenzo V."/>
            <person name="Danchin A."/>
            <person name="Medigue C."/>
        </authorList>
    </citation>
    <scope>NUCLEOTIDE SEQUENCE [LARGE SCALE GENOMIC DNA]</scope>
    <source>
        <strain evidence="2">ATCC 47054 / DSM 6125 / CFBP 8728 / NCIMB 11950 / KT2440</strain>
    </source>
</reference>
<organism evidence="1 2">
    <name type="scientific">Pseudomonas putida (strain ATCC 47054 / DSM 6125 / CFBP 8728 / NCIMB 11950 / KT2440)</name>
    <dbReference type="NCBI Taxonomy" id="160488"/>
    <lineage>
        <taxon>Bacteria</taxon>
        <taxon>Pseudomonadati</taxon>
        <taxon>Pseudomonadota</taxon>
        <taxon>Gammaproteobacteria</taxon>
        <taxon>Pseudomonadales</taxon>
        <taxon>Pseudomonadaceae</taxon>
        <taxon>Pseudomonas</taxon>
    </lineage>
</organism>
<dbReference type="EMBL" id="AE015451">
    <property type="protein sequence ID" value="AMM03013.1"/>
    <property type="molecule type" value="Genomic_DNA"/>
</dbReference>
<accession>A0A140FWN0</accession>
<evidence type="ECO:0000313" key="2">
    <source>
        <dbReference type="Proteomes" id="UP000000556"/>
    </source>
</evidence>
<dbReference type="AlphaFoldDB" id="A0A140FWN0"/>
<dbReference type="OrthoDB" id="6168720at2"/>
<proteinExistence type="predicted"/>